<reference evidence="3 4" key="1">
    <citation type="submission" date="2016-10" db="EMBL/GenBank/DDBJ databases">
        <authorList>
            <person name="de Groot N.N."/>
        </authorList>
    </citation>
    <scope>NUCLEOTIDE SEQUENCE [LARGE SCALE GENOMIC DNA]</scope>
    <source>
        <strain evidence="3 4">LMG 24775</strain>
    </source>
</reference>
<dbReference type="PIRSF" id="PIRSF017082">
    <property type="entry name" value="YflP"/>
    <property type="match status" value="1"/>
</dbReference>
<dbReference type="PANTHER" id="PTHR42928">
    <property type="entry name" value="TRICARBOXYLATE-BINDING PROTEIN"/>
    <property type="match status" value="1"/>
</dbReference>
<dbReference type="Gene3D" id="3.40.190.10">
    <property type="entry name" value="Periplasmic binding protein-like II"/>
    <property type="match status" value="1"/>
</dbReference>
<dbReference type="AlphaFoldDB" id="A0A1H3H7H5"/>
<evidence type="ECO:0000256" key="2">
    <source>
        <dbReference type="SAM" id="SignalP"/>
    </source>
</evidence>
<dbReference type="InterPro" id="IPR005064">
    <property type="entry name" value="BUG"/>
</dbReference>
<gene>
    <name evidence="3" type="ORF">SAMN05421547_102500</name>
</gene>
<accession>A0A1H3H7H5</accession>
<evidence type="ECO:0000256" key="1">
    <source>
        <dbReference type="ARBA" id="ARBA00006987"/>
    </source>
</evidence>
<organism evidence="3 4">
    <name type="scientific">Delftia lacustris</name>
    <dbReference type="NCBI Taxonomy" id="558537"/>
    <lineage>
        <taxon>Bacteria</taxon>
        <taxon>Pseudomonadati</taxon>
        <taxon>Pseudomonadota</taxon>
        <taxon>Betaproteobacteria</taxon>
        <taxon>Burkholderiales</taxon>
        <taxon>Comamonadaceae</taxon>
        <taxon>Delftia</taxon>
    </lineage>
</organism>
<dbReference type="CDD" id="cd13578">
    <property type="entry name" value="PBP2_Bug27"/>
    <property type="match status" value="1"/>
</dbReference>
<dbReference type="GeneID" id="94690552"/>
<comment type="similarity">
    <text evidence="1">Belongs to the UPF0065 (bug) family.</text>
</comment>
<dbReference type="PROSITE" id="PS51318">
    <property type="entry name" value="TAT"/>
    <property type="match status" value="1"/>
</dbReference>
<feature type="chain" id="PRO_5010179711" evidence="2">
    <location>
        <begin position="35"/>
        <end position="337"/>
    </location>
</feature>
<dbReference type="Proteomes" id="UP000183417">
    <property type="component" value="Unassembled WGS sequence"/>
</dbReference>
<name>A0A1H3H7H5_9BURK</name>
<proteinExistence type="inferred from homology"/>
<keyword evidence="2" id="KW-0732">Signal</keyword>
<protein>
    <submittedName>
        <fullName evidence="3">Tripartite-type tricarboxylate transporter, receptor component TctC</fullName>
    </submittedName>
</protein>
<evidence type="ECO:0000313" key="4">
    <source>
        <dbReference type="Proteomes" id="UP000183417"/>
    </source>
</evidence>
<dbReference type="PANTHER" id="PTHR42928:SF5">
    <property type="entry name" value="BLR1237 PROTEIN"/>
    <property type="match status" value="1"/>
</dbReference>
<keyword evidence="3" id="KW-0675">Receptor</keyword>
<sequence>MESSRRGCLRASLACAASASLGAALGTASPIAFAQPAGGAYPSKPLRMVIPYPAGGGTDIIGRIIAQQLSQAWGQPVVVENRPGSSGIIGGDVVAKSPPDGYTLLLGITAMIQSPALYARMPYDVLKDFAPVSQVALSSDLFVVPRDVPATTLQEFIALVKAHPGKYSNGNYGNGTSSHMHGELLRARAGLDLALIPYKGAAPLVNDVLGGQLSSGFIDVSSANAHLKSDKIRILAITGMQRHPALPEVPTFAELGLAGFEANGWFATFVAAGTPRPIVDRLSAEVRRIVATPELSGRLASMGLRPVGGTPEELASVMARDMPRWARIVKEAGIRLE</sequence>
<dbReference type="Gene3D" id="3.40.190.150">
    <property type="entry name" value="Bordetella uptake gene, domain 1"/>
    <property type="match status" value="1"/>
</dbReference>
<evidence type="ECO:0000313" key="3">
    <source>
        <dbReference type="EMBL" id="SDY10858.1"/>
    </source>
</evidence>
<dbReference type="RefSeq" id="WP_074921107.1">
    <property type="nucleotide sequence ID" value="NZ_CP141274.1"/>
</dbReference>
<dbReference type="InterPro" id="IPR006311">
    <property type="entry name" value="TAT_signal"/>
</dbReference>
<dbReference type="InterPro" id="IPR042100">
    <property type="entry name" value="Bug_dom1"/>
</dbReference>
<dbReference type="EMBL" id="FNPE01000002">
    <property type="protein sequence ID" value="SDY10858.1"/>
    <property type="molecule type" value="Genomic_DNA"/>
</dbReference>
<dbReference type="Pfam" id="PF03401">
    <property type="entry name" value="TctC"/>
    <property type="match status" value="1"/>
</dbReference>
<feature type="signal peptide" evidence="2">
    <location>
        <begin position="1"/>
        <end position="34"/>
    </location>
</feature>
<dbReference type="SUPFAM" id="SSF53850">
    <property type="entry name" value="Periplasmic binding protein-like II"/>
    <property type="match status" value="1"/>
</dbReference>